<name>A0A1Y0CXH1_9GAMM</name>
<evidence type="ECO:0000256" key="7">
    <source>
        <dbReference type="ARBA" id="ARBA00022737"/>
    </source>
</evidence>
<sequence length="503" mass="55098">MHHPVFLAAGLALTWGLSAPLFAAEQLDSSQSASLVEQGQYIAKAADCLACHVGPDGTPYAGGKPTATPMGDIIAPNISSSKKYGIGDYSVKDLTRVLRDGKTPSGRHLYPAMPYPAYRGMTDEDIKSLHAYLKTTAAVEQKPSAKTDLKFPFSMRWLMIGWNAKNLDNYQAPQGLDDQAARGQYLVDHLGHCGTCHTPRNSMMGSDYDQYLGGAQLGNWFAPNITSDQKSGIGAWSEQQLADYFKTGQMGYAAQAAGPMAEAVHYSLQYLNEEDRLAIAAYLKSVPAIADDAQQQPVLDTRINETLLHREPKVTQVTRYEERELAQQGLKQEDISDPDSANGLYAQYCASCHGDEGYGQTTSFYASLVGNTTVRSANPRNLVAVILKGVEFRGATPKPLMPGFEDKLNHQQIATLANYVRTEFGAYSNSEISTDDVAYIASGKQKVSALIRYAPLLAWLGIILVAVIIIAGVWYWRRRRPVRVNPTVSQTNLDQPPHNRSDL</sequence>
<feature type="binding site" description="covalent" evidence="11">
    <location>
        <position position="193"/>
    </location>
    <ligand>
        <name>heme c</name>
        <dbReference type="ChEBI" id="CHEBI:61717"/>
        <label>2</label>
    </ligand>
</feature>
<feature type="chain" id="PRO_5011000009" description="Cytochrome c domain-containing protein" evidence="14">
    <location>
        <begin position="24"/>
        <end position="503"/>
    </location>
</feature>
<dbReference type="GO" id="GO:0009055">
    <property type="term" value="F:electron transfer activity"/>
    <property type="evidence" value="ECO:0007669"/>
    <property type="project" value="InterPro"/>
</dbReference>
<dbReference type="InterPro" id="IPR051459">
    <property type="entry name" value="Cytochrome_c-type_DH"/>
</dbReference>
<evidence type="ECO:0000256" key="4">
    <source>
        <dbReference type="ARBA" id="ARBA00022617"/>
    </source>
</evidence>
<dbReference type="Proteomes" id="UP000243793">
    <property type="component" value="Chromosome"/>
</dbReference>
<dbReference type="GO" id="GO:0020037">
    <property type="term" value="F:heme binding"/>
    <property type="evidence" value="ECO:0007669"/>
    <property type="project" value="InterPro"/>
</dbReference>
<evidence type="ECO:0000256" key="6">
    <source>
        <dbReference type="ARBA" id="ARBA00022729"/>
    </source>
</evidence>
<feature type="domain" description="Cytochrome c" evidence="15">
    <location>
        <begin position="178"/>
        <end position="287"/>
    </location>
</feature>
<dbReference type="AlphaFoldDB" id="A0A1Y0CXH1"/>
<evidence type="ECO:0000313" key="17">
    <source>
        <dbReference type="Proteomes" id="UP000243793"/>
    </source>
</evidence>
<feature type="binding site" description="axial binding residue" evidence="12">
    <location>
        <position position="353"/>
    </location>
    <ligand>
        <name>heme c</name>
        <dbReference type="ChEBI" id="CHEBI:61717"/>
        <label>3</label>
    </ligand>
    <ligandPart>
        <name>Fe</name>
        <dbReference type="ChEBI" id="CHEBI:18248"/>
    </ligandPart>
</feature>
<organism evidence="16 17">
    <name type="scientific">Oceanisphaera avium</name>
    <dbReference type="NCBI Taxonomy" id="1903694"/>
    <lineage>
        <taxon>Bacteria</taxon>
        <taxon>Pseudomonadati</taxon>
        <taxon>Pseudomonadota</taxon>
        <taxon>Gammaproteobacteria</taxon>
        <taxon>Aeromonadales</taxon>
        <taxon>Aeromonadaceae</taxon>
        <taxon>Oceanisphaera</taxon>
    </lineage>
</organism>
<dbReference type="InterPro" id="IPR014353">
    <property type="entry name" value="Membr-bd_ADH_cyt_c"/>
</dbReference>
<evidence type="ECO:0000256" key="8">
    <source>
        <dbReference type="ARBA" id="ARBA00022982"/>
    </source>
</evidence>
<dbReference type="PROSITE" id="PS51007">
    <property type="entry name" value="CYTC"/>
    <property type="match status" value="3"/>
</dbReference>
<dbReference type="KEGG" id="ocm:CBP12_07635"/>
<comment type="cofactor">
    <cofactor evidence="11">
        <name>heme c</name>
        <dbReference type="ChEBI" id="CHEBI:61717"/>
    </cofactor>
    <text evidence="11">Binds 3 heme c groups covalently per subunit.</text>
</comment>
<keyword evidence="13" id="KW-1133">Transmembrane helix</keyword>
<dbReference type="InterPro" id="IPR009056">
    <property type="entry name" value="Cyt_c-like_dom"/>
</dbReference>
<evidence type="ECO:0000256" key="10">
    <source>
        <dbReference type="ARBA" id="ARBA00023136"/>
    </source>
</evidence>
<feature type="binding site" description="axial binding residue" evidence="12">
    <location>
        <position position="52"/>
    </location>
    <ligand>
        <name>heme c</name>
        <dbReference type="ChEBI" id="CHEBI:61717"/>
        <label>1</label>
    </ligand>
    <ligandPart>
        <name>Fe</name>
        <dbReference type="ChEBI" id="CHEBI:18248"/>
    </ligandPart>
</feature>
<evidence type="ECO:0000256" key="3">
    <source>
        <dbReference type="ARBA" id="ARBA00022475"/>
    </source>
</evidence>
<feature type="binding site" description="covalent" evidence="11">
    <location>
        <position position="51"/>
    </location>
    <ligand>
        <name>heme c</name>
        <dbReference type="ChEBI" id="CHEBI:61717"/>
        <label>1</label>
    </ligand>
</feature>
<evidence type="ECO:0000256" key="11">
    <source>
        <dbReference type="PIRSR" id="PIRSR000018-50"/>
    </source>
</evidence>
<feature type="binding site" description="axial binding residue" evidence="12">
    <location>
        <position position="197"/>
    </location>
    <ligand>
        <name>heme c</name>
        <dbReference type="ChEBI" id="CHEBI:61717"/>
        <label>2</label>
    </ligand>
    <ligandPart>
        <name>Fe</name>
        <dbReference type="ChEBI" id="CHEBI:18248"/>
    </ligandPart>
</feature>
<dbReference type="InterPro" id="IPR036909">
    <property type="entry name" value="Cyt_c-like_dom_sf"/>
</dbReference>
<keyword evidence="3" id="KW-1003">Cell membrane</keyword>
<proteinExistence type="predicted"/>
<evidence type="ECO:0000256" key="1">
    <source>
        <dbReference type="ARBA" id="ARBA00004236"/>
    </source>
</evidence>
<dbReference type="GO" id="GO:0016614">
    <property type="term" value="F:oxidoreductase activity, acting on CH-OH group of donors"/>
    <property type="evidence" value="ECO:0007669"/>
    <property type="project" value="InterPro"/>
</dbReference>
<dbReference type="PIRSF" id="PIRSF000018">
    <property type="entry name" value="Mb_ADH_cyt_c"/>
    <property type="match status" value="1"/>
</dbReference>
<keyword evidence="13" id="KW-0812">Transmembrane</keyword>
<dbReference type="Pfam" id="PF13442">
    <property type="entry name" value="Cytochrome_CBB3"/>
    <property type="match status" value="1"/>
</dbReference>
<keyword evidence="2" id="KW-0813">Transport</keyword>
<dbReference type="EMBL" id="CP021376">
    <property type="protein sequence ID" value="ART80033.1"/>
    <property type="molecule type" value="Genomic_DNA"/>
</dbReference>
<feature type="binding site" description="covalent" evidence="11">
    <location>
        <position position="349"/>
    </location>
    <ligand>
        <name>heme c</name>
        <dbReference type="ChEBI" id="CHEBI:61717"/>
        <label>3</label>
    </ligand>
</feature>
<keyword evidence="4 11" id="KW-0349">Heme</keyword>
<dbReference type="RefSeq" id="WP_086963902.1">
    <property type="nucleotide sequence ID" value="NZ_CP021376.1"/>
</dbReference>
<dbReference type="PRINTS" id="PR00605">
    <property type="entry name" value="CYTCHROMECIC"/>
</dbReference>
<dbReference type="InterPro" id="IPR008168">
    <property type="entry name" value="Cyt_C_IC"/>
</dbReference>
<evidence type="ECO:0000313" key="16">
    <source>
        <dbReference type="EMBL" id="ART80033.1"/>
    </source>
</evidence>
<reference evidence="17" key="1">
    <citation type="submission" date="2017-05" db="EMBL/GenBank/DDBJ databases">
        <authorList>
            <person name="Sung H."/>
        </authorList>
    </citation>
    <scope>NUCLEOTIDE SEQUENCE [LARGE SCALE GENOMIC DNA]</scope>
    <source>
        <strain evidence="17">AMac2203</strain>
    </source>
</reference>
<evidence type="ECO:0000256" key="2">
    <source>
        <dbReference type="ARBA" id="ARBA00022448"/>
    </source>
</evidence>
<dbReference type="PANTHER" id="PTHR35008:SF8">
    <property type="entry name" value="ALCOHOL DEHYDROGENASE CYTOCHROME C SUBUNIT"/>
    <property type="match status" value="1"/>
</dbReference>
<evidence type="ECO:0000256" key="12">
    <source>
        <dbReference type="PIRSR" id="PIRSR000018-51"/>
    </source>
</evidence>
<feature type="signal peptide" evidence="14">
    <location>
        <begin position="1"/>
        <end position="23"/>
    </location>
</feature>
<keyword evidence="6 14" id="KW-0732">Signal</keyword>
<evidence type="ECO:0000256" key="14">
    <source>
        <dbReference type="SAM" id="SignalP"/>
    </source>
</evidence>
<feature type="transmembrane region" description="Helical" evidence="13">
    <location>
        <begin position="456"/>
        <end position="476"/>
    </location>
</feature>
<dbReference type="GO" id="GO:0005506">
    <property type="term" value="F:iron ion binding"/>
    <property type="evidence" value="ECO:0007669"/>
    <property type="project" value="InterPro"/>
</dbReference>
<dbReference type="Pfam" id="PF00034">
    <property type="entry name" value="Cytochrom_C"/>
    <property type="match status" value="2"/>
</dbReference>
<keyword evidence="7" id="KW-0677">Repeat</keyword>
<evidence type="ECO:0000256" key="9">
    <source>
        <dbReference type="ARBA" id="ARBA00023004"/>
    </source>
</evidence>
<gene>
    <name evidence="16" type="ORF">CBP12_07635</name>
</gene>
<feature type="domain" description="Cytochrome c" evidence="15">
    <location>
        <begin position="34"/>
        <end position="137"/>
    </location>
</feature>
<feature type="domain" description="Cytochrome c" evidence="15">
    <location>
        <begin position="336"/>
        <end position="424"/>
    </location>
</feature>
<feature type="binding site" description="covalent" evidence="11">
    <location>
        <position position="352"/>
    </location>
    <ligand>
        <name>heme c</name>
        <dbReference type="ChEBI" id="CHEBI:61717"/>
        <label>3</label>
    </ligand>
</feature>
<keyword evidence="9 12" id="KW-0408">Iron</keyword>
<dbReference type="OrthoDB" id="9811281at2"/>
<keyword evidence="10 13" id="KW-0472">Membrane</keyword>
<keyword evidence="5 12" id="KW-0479">Metal-binding</keyword>
<feature type="binding site" description="covalent" evidence="11">
    <location>
        <position position="48"/>
    </location>
    <ligand>
        <name>heme c</name>
        <dbReference type="ChEBI" id="CHEBI:61717"/>
        <label>1</label>
    </ligand>
</feature>
<dbReference type="Gene3D" id="1.10.760.10">
    <property type="entry name" value="Cytochrome c-like domain"/>
    <property type="match status" value="3"/>
</dbReference>
<accession>A0A1Y0CXH1</accession>
<evidence type="ECO:0000259" key="15">
    <source>
        <dbReference type="PROSITE" id="PS51007"/>
    </source>
</evidence>
<dbReference type="GO" id="GO:0005886">
    <property type="term" value="C:plasma membrane"/>
    <property type="evidence" value="ECO:0007669"/>
    <property type="project" value="UniProtKB-SubCell"/>
</dbReference>
<evidence type="ECO:0000256" key="13">
    <source>
        <dbReference type="SAM" id="Phobius"/>
    </source>
</evidence>
<keyword evidence="17" id="KW-1185">Reference proteome</keyword>
<protein>
    <recommendedName>
        <fullName evidence="15">Cytochrome c domain-containing protein</fullName>
    </recommendedName>
</protein>
<evidence type="ECO:0000256" key="5">
    <source>
        <dbReference type="ARBA" id="ARBA00022723"/>
    </source>
</evidence>
<comment type="subcellular location">
    <subcellularLocation>
        <location evidence="1">Cell membrane</location>
    </subcellularLocation>
</comment>
<dbReference type="PANTHER" id="PTHR35008">
    <property type="entry name" value="BLL4482 PROTEIN-RELATED"/>
    <property type="match status" value="1"/>
</dbReference>
<dbReference type="SUPFAM" id="SSF46626">
    <property type="entry name" value="Cytochrome c"/>
    <property type="match status" value="3"/>
</dbReference>
<feature type="binding site" description="covalent" evidence="11">
    <location>
        <position position="196"/>
    </location>
    <ligand>
        <name>heme c</name>
        <dbReference type="ChEBI" id="CHEBI:61717"/>
        <label>2</label>
    </ligand>
</feature>
<keyword evidence="8" id="KW-0249">Electron transport</keyword>